<keyword evidence="2" id="KW-1133">Transmembrane helix</keyword>
<reference evidence="5" key="1">
    <citation type="journal article" date="2023" name="Mol. Phylogenet. Evol.">
        <title>Genome-scale phylogeny and comparative genomics of the fungal order Sordariales.</title>
        <authorList>
            <person name="Hensen N."/>
            <person name="Bonometti L."/>
            <person name="Westerberg I."/>
            <person name="Brannstrom I.O."/>
            <person name="Guillou S."/>
            <person name="Cros-Aarteil S."/>
            <person name="Calhoun S."/>
            <person name="Haridas S."/>
            <person name="Kuo A."/>
            <person name="Mondo S."/>
            <person name="Pangilinan J."/>
            <person name="Riley R."/>
            <person name="LaButti K."/>
            <person name="Andreopoulos B."/>
            <person name="Lipzen A."/>
            <person name="Chen C."/>
            <person name="Yan M."/>
            <person name="Daum C."/>
            <person name="Ng V."/>
            <person name="Clum A."/>
            <person name="Steindorff A."/>
            <person name="Ohm R.A."/>
            <person name="Martin F."/>
            <person name="Silar P."/>
            <person name="Natvig D.O."/>
            <person name="Lalanne C."/>
            <person name="Gautier V."/>
            <person name="Ament-Velasquez S.L."/>
            <person name="Kruys A."/>
            <person name="Hutchinson M.I."/>
            <person name="Powell A.J."/>
            <person name="Barry K."/>
            <person name="Miller A.N."/>
            <person name="Grigoriev I.V."/>
            <person name="Debuchy R."/>
            <person name="Gladieux P."/>
            <person name="Hiltunen Thoren M."/>
            <person name="Johannesson H."/>
        </authorList>
    </citation>
    <scope>NUCLEOTIDE SEQUENCE [LARGE SCALE GENOMIC DNA]</scope>
    <source>
        <strain evidence="5">CBS 284.82</strain>
    </source>
</reference>
<feature type="transmembrane region" description="Helical" evidence="2">
    <location>
        <begin position="116"/>
        <end position="138"/>
    </location>
</feature>
<name>A0AAN6PIC1_9PEZI</name>
<evidence type="ECO:0000313" key="4">
    <source>
        <dbReference type="EMBL" id="KAK4041514.1"/>
    </source>
</evidence>
<keyword evidence="2" id="KW-0812">Transmembrane</keyword>
<dbReference type="AlphaFoldDB" id="A0AAN6PIC1"/>
<evidence type="ECO:0000256" key="1">
    <source>
        <dbReference type="SAM" id="MobiDB-lite"/>
    </source>
</evidence>
<keyword evidence="2" id="KW-0472">Membrane</keyword>
<protein>
    <submittedName>
        <fullName evidence="4">Uncharacterized protein</fullName>
    </submittedName>
</protein>
<feature type="region of interest" description="Disordered" evidence="1">
    <location>
        <begin position="61"/>
        <end position="88"/>
    </location>
</feature>
<feature type="chain" id="PRO_5043004299" evidence="3">
    <location>
        <begin position="21"/>
        <end position="139"/>
    </location>
</feature>
<dbReference type="Proteomes" id="UP001303115">
    <property type="component" value="Unassembled WGS sequence"/>
</dbReference>
<keyword evidence="3" id="KW-0732">Signal</keyword>
<evidence type="ECO:0000256" key="2">
    <source>
        <dbReference type="SAM" id="Phobius"/>
    </source>
</evidence>
<sequence>MHLTQLTTALLLAALLGTLAAPRSDTLTTNPSSDSPVNPTTTPAPVPRQFRVTPRYVVPFISPELGSPNPNPQPDTNTNADAKEGGVGGGGGVHWIGARSSGGAYVVNPVTRQAAWVVYGLVLAPVVMAVLEAAVYFLG</sequence>
<organism evidence="4 5">
    <name type="scientific">Parachaetomium inaequale</name>
    <dbReference type="NCBI Taxonomy" id="2588326"/>
    <lineage>
        <taxon>Eukaryota</taxon>
        <taxon>Fungi</taxon>
        <taxon>Dikarya</taxon>
        <taxon>Ascomycota</taxon>
        <taxon>Pezizomycotina</taxon>
        <taxon>Sordariomycetes</taxon>
        <taxon>Sordariomycetidae</taxon>
        <taxon>Sordariales</taxon>
        <taxon>Chaetomiaceae</taxon>
        <taxon>Parachaetomium</taxon>
    </lineage>
</organism>
<feature type="signal peptide" evidence="3">
    <location>
        <begin position="1"/>
        <end position="20"/>
    </location>
</feature>
<dbReference type="EMBL" id="MU854356">
    <property type="protein sequence ID" value="KAK4041514.1"/>
    <property type="molecule type" value="Genomic_DNA"/>
</dbReference>
<accession>A0AAN6PIC1</accession>
<feature type="compositionally biased region" description="Polar residues" evidence="1">
    <location>
        <begin position="25"/>
        <end position="35"/>
    </location>
</feature>
<feature type="region of interest" description="Disordered" evidence="1">
    <location>
        <begin position="25"/>
        <end position="49"/>
    </location>
</feature>
<keyword evidence="5" id="KW-1185">Reference proteome</keyword>
<comment type="caution">
    <text evidence="4">The sequence shown here is derived from an EMBL/GenBank/DDBJ whole genome shotgun (WGS) entry which is preliminary data.</text>
</comment>
<evidence type="ECO:0000256" key="3">
    <source>
        <dbReference type="SAM" id="SignalP"/>
    </source>
</evidence>
<proteinExistence type="predicted"/>
<evidence type="ECO:0000313" key="5">
    <source>
        <dbReference type="Proteomes" id="UP001303115"/>
    </source>
</evidence>
<gene>
    <name evidence="4" type="ORF">C8A01DRAFT_34466</name>
</gene>